<reference evidence="2 3" key="1">
    <citation type="journal article" date="2013" name="Nat. Genet.">
        <title>The genome of the hydatid tapeworm Echinococcus granulosus.</title>
        <authorList>
            <person name="Zheng H."/>
            <person name="Zhang W."/>
            <person name="Zhang L."/>
            <person name="Zhang Z."/>
            <person name="Li J."/>
            <person name="Lu G."/>
            <person name="Zhu Y."/>
            <person name="Wang Y."/>
            <person name="Huang Y."/>
            <person name="Liu J."/>
            <person name="Kang H."/>
            <person name="Chen J."/>
            <person name="Wang L."/>
            <person name="Chen A."/>
            <person name="Yu S."/>
            <person name="Gao Z."/>
            <person name="Jin L."/>
            <person name="Gu W."/>
            <person name="Wang Z."/>
            <person name="Zhao L."/>
            <person name="Shi B."/>
            <person name="Wen H."/>
            <person name="Lin R."/>
            <person name="Jones M.K."/>
            <person name="Brejova B."/>
            <person name="Vinar T."/>
            <person name="Zhao G."/>
            <person name="McManus D.P."/>
            <person name="Chen Z."/>
            <person name="Zhou Y."/>
            <person name="Wang S."/>
        </authorList>
    </citation>
    <scope>NUCLEOTIDE SEQUENCE [LARGE SCALE GENOMIC DNA]</scope>
</reference>
<dbReference type="EMBL" id="APAU02000064">
    <property type="protein sequence ID" value="EUB58284.1"/>
    <property type="molecule type" value="Genomic_DNA"/>
</dbReference>
<dbReference type="KEGG" id="egl:EGR_06811"/>
<dbReference type="GeneID" id="36342526"/>
<evidence type="ECO:0000313" key="3">
    <source>
        <dbReference type="Proteomes" id="UP000019149"/>
    </source>
</evidence>
<proteinExistence type="predicted"/>
<name>W6UXK0_ECHGR</name>
<accession>W6UXK0</accession>
<keyword evidence="3" id="KW-1185">Reference proteome</keyword>
<organism evidence="2 3">
    <name type="scientific">Echinococcus granulosus</name>
    <name type="common">Hydatid tapeworm</name>
    <dbReference type="NCBI Taxonomy" id="6210"/>
    <lineage>
        <taxon>Eukaryota</taxon>
        <taxon>Metazoa</taxon>
        <taxon>Spiralia</taxon>
        <taxon>Lophotrochozoa</taxon>
        <taxon>Platyhelminthes</taxon>
        <taxon>Cestoda</taxon>
        <taxon>Eucestoda</taxon>
        <taxon>Cyclophyllidea</taxon>
        <taxon>Taeniidae</taxon>
        <taxon>Echinococcus</taxon>
        <taxon>Echinococcus granulosus group</taxon>
    </lineage>
</organism>
<dbReference type="Pfam" id="PF15013">
    <property type="entry name" value="CCSMST1"/>
    <property type="match status" value="1"/>
</dbReference>
<keyword evidence="1" id="KW-1133">Transmembrane helix</keyword>
<keyword evidence="1" id="KW-0812">Transmembrane</keyword>
<dbReference type="OrthoDB" id="5783753at2759"/>
<evidence type="ECO:0000313" key="2">
    <source>
        <dbReference type="EMBL" id="EUB58284.1"/>
    </source>
</evidence>
<dbReference type="AlphaFoldDB" id="W6UXK0"/>
<protein>
    <submittedName>
        <fullName evidence="2">Uncharacterized protein</fullName>
    </submittedName>
</protein>
<keyword evidence="1" id="KW-0472">Membrane</keyword>
<gene>
    <name evidence="2" type="ORF">EGR_06811</name>
</gene>
<dbReference type="Proteomes" id="UP000019149">
    <property type="component" value="Unassembled WGS sequence"/>
</dbReference>
<evidence type="ECO:0000256" key="1">
    <source>
        <dbReference type="SAM" id="Phobius"/>
    </source>
</evidence>
<sequence length="172" mass="19886">MESDHGSRLNPSVCWYHNLYGDTMTTYRFREDSGHHKIRCFGSCLEIAPRSGCAGEVVCCLVWKPFLLTMTPSTISTPLRRAVRYLATALPQQIRIDSANGQMPYTTTNRWHAAMNFLPKPSKVPRYHYPIILTSVFIFTMYFAFLREKNEFDLIFEQPPRPLAPLQPTQDH</sequence>
<comment type="caution">
    <text evidence="2">The sequence shown here is derived from an EMBL/GenBank/DDBJ whole genome shotgun (WGS) entry which is preliminary data.</text>
</comment>
<feature type="transmembrane region" description="Helical" evidence="1">
    <location>
        <begin position="127"/>
        <end position="146"/>
    </location>
</feature>
<dbReference type="CTD" id="36342526"/>
<dbReference type="RefSeq" id="XP_024349480.1">
    <property type="nucleotide sequence ID" value="XM_024496060.1"/>
</dbReference>
<dbReference type="InterPro" id="IPR029160">
    <property type="entry name" value="UQCC4"/>
</dbReference>